<accession>A0A1M5HXB3</accession>
<keyword evidence="2" id="KW-1185">Reference proteome</keyword>
<dbReference type="SUPFAM" id="SSF52540">
    <property type="entry name" value="P-loop containing nucleoside triphosphate hydrolases"/>
    <property type="match status" value="1"/>
</dbReference>
<evidence type="ECO:0000313" key="1">
    <source>
        <dbReference type="EMBL" id="SHG20641.1"/>
    </source>
</evidence>
<evidence type="ECO:0000313" key="2">
    <source>
        <dbReference type="Proteomes" id="UP000184076"/>
    </source>
</evidence>
<reference evidence="2" key="1">
    <citation type="submission" date="2016-11" db="EMBL/GenBank/DDBJ databases">
        <authorList>
            <person name="Varghese N."/>
            <person name="Submissions S."/>
        </authorList>
    </citation>
    <scope>NUCLEOTIDE SEQUENCE [LARGE SCALE GENOMIC DNA]</scope>
    <source>
        <strain evidence="2">DSM 9756</strain>
    </source>
</reference>
<dbReference type="InterPro" id="IPR027417">
    <property type="entry name" value="P-loop_NTPase"/>
</dbReference>
<dbReference type="Gene3D" id="3.40.50.300">
    <property type="entry name" value="P-loop containing nucleotide triphosphate hydrolases"/>
    <property type="match status" value="1"/>
</dbReference>
<keyword evidence="1" id="KW-0808">Transferase</keyword>
<dbReference type="STRING" id="1121391.SAMN02745206_03459"/>
<dbReference type="Proteomes" id="UP000184076">
    <property type="component" value="Unassembled WGS sequence"/>
</dbReference>
<dbReference type="EMBL" id="FQVB01000049">
    <property type="protein sequence ID" value="SHG20641.1"/>
    <property type="molecule type" value="Genomic_DNA"/>
</dbReference>
<sequence length="316" mass="36774">MDLCSSFDKLAKLKDPEIRAKNLRALHFGLRGIAWSLLRPPMPDPVFIVGCSRAGTSVTYETVRLSSRLLSFGYELPTFWNGLWGPHHNGWHSEGAEAHHADPRHRNAAFRFFYERLGPGWVLDKTCINVLRIPYLHRLFPKAFFIYIHRDGRDNVNSLMEGWKQTPRFALRQFLGPLPERVRIDGGRFDDWSFFLPPDWRRFNDAPLERVCAHQWVSANRAALDAEKLVPGDRWIRIRYEDFFVDPVSVFRGVFERLGLPFEDVVRRRCEALLEHQTSLVSGPPRLEKWKVQNPQAVERVLDVLAPTLRELGYAF</sequence>
<organism evidence="1 2">
    <name type="scientific">Desulfacinum infernum DSM 9756</name>
    <dbReference type="NCBI Taxonomy" id="1121391"/>
    <lineage>
        <taxon>Bacteria</taxon>
        <taxon>Pseudomonadati</taxon>
        <taxon>Thermodesulfobacteriota</taxon>
        <taxon>Syntrophobacteria</taxon>
        <taxon>Syntrophobacterales</taxon>
        <taxon>Syntrophobacteraceae</taxon>
        <taxon>Desulfacinum</taxon>
    </lineage>
</organism>
<dbReference type="RefSeq" id="WP_435051100.1">
    <property type="nucleotide sequence ID" value="NZ_FQVB01000049.1"/>
</dbReference>
<gene>
    <name evidence="1" type="ORF">SAMN02745206_03459</name>
</gene>
<dbReference type="AlphaFoldDB" id="A0A1M5HXB3"/>
<proteinExistence type="predicted"/>
<dbReference type="Pfam" id="PF13469">
    <property type="entry name" value="Sulfotransfer_3"/>
    <property type="match status" value="2"/>
</dbReference>
<protein>
    <submittedName>
        <fullName evidence="1">Sulfotransferase family protein</fullName>
    </submittedName>
</protein>
<dbReference type="GO" id="GO:0016740">
    <property type="term" value="F:transferase activity"/>
    <property type="evidence" value="ECO:0007669"/>
    <property type="project" value="UniProtKB-KW"/>
</dbReference>
<name>A0A1M5HXB3_9BACT</name>